<dbReference type="OrthoDB" id="6027379at2"/>
<feature type="chain" id="PRO_5020180977" description="Secreted protein" evidence="1">
    <location>
        <begin position="22"/>
        <end position="74"/>
    </location>
</feature>
<dbReference type="AlphaFoldDB" id="A0A4P2Q0M6"/>
<proteinExistence type="predicted"/>
<organism evidence="2 3">
    <name type="scientific">Sorangium cellulosum</name>
    <name type="common">Polyangium cellulosum</name>
    <dbReference type="NCBI Taxonomy" id="56"/>
    <lineage>
        <taxon>Bacteria</taxon>
        <taxon>Pseudomonadati</taxon>
        <taxon>Myxococcota</taxon>
        <taxon>Polyangia</taxon>
        <taxon>Polyangiales</taxon>
        <taxon>Polyangiaceae</taxon>
        <taxon>Sorangium</taxon>
    </lineage>
</organism>
<evidence type="ECO:0000313" key="2">
    <source>
        <dbReference type="EMBL" id="AUX22468.1"/>
    </source>
</evidence>
<dbReference type="Proteomes" id="UP000295781">
    <property type="component" value="Chromosome"/>
</dbReference>
<evidence type="ECO:0008006" key="4">
    <source>
        <dbReference type="Google" id="ProtNLM"/>
    </source>
</evidence>
<name>A0A4P2Q0M6_SORCE</name>
<protein>
    <recommendedName>
        <fullName evidence="4">Secreted protein</fullName>
    </recommendedName>
</protein>
<accession>A0A4P2Q0M6</accession>
<dbReference type="InterPro" id="IPR046256">
    <property type="entry name" value="DUF6289"/>
</dbReference>
<dbReference type="EMBL" id="CP012670">
    <property type="protein sequence ID" value="AUX22468.1"/>
    <property type="molecule type" value="Genomic_DNA"/>
</dbReference>
<keyword evidence="1" id="KW-0732">Signal</keyword>
<dbReference type="RefSeq" id="WP_129347627.1">
    <property type="nucleotide sequence ID" value="NZ_CP012670.1"/>
</dbReference>
<evidence type="ECO:0000256" key="1">
    <source>
        <dbReference type="SAM" id="SignalP"/>
    </source>
</evidence>
<gene>
    <name evidence="2" type="ORF">SOCEGT47_029710</name>
</gene>
<sequence length="74" mass="8152">MRKITLLLGLATTLVATAALARPVIADEIGEFYVYFDAEGRVVGRSSMDCEGNYYESGVLTNRYSRGQALCMPR</sequence>
<reference evidence="2 3" key="1">
    <citation type="submission" date="2015-09" db="EMBL/GenBank/DDBJ databases">
        <title>Sorangium comparison.</title>
        <authorList>
            <person name="Zaburannyi N."/>
            <person name="Bunk B."/>
            <person name="Overmann J."/>
            <person name="Mueller R."/>
        </authorList>
    </citation>
    <scope>NUCLEOTIDE SEQUENCE [LARGE SCALE GENOMIC DNA]</scope>
    <source>
        <strain evidence="2 3">So ceGT47</strain>
    </source>
</reference>
<dbReference type="Pfam" id="PF19806">
    <property type="entry name" value="DUF6289"/>
    <property type="match status" value="1"/>
</dbReference>
<evidence type="ECO:0000313" key="3">
    <source>
        <dbReference type="Proteomes" id="UP000295781"/>
    </source>
</evidence>
<feature type="signal peptide" evidence="1">
    <location>
        <begin position="1"/>
        <end position="21"/>
    </location>
</feature>